<protein>
    <submittedName>
        <fullName evidence="2">Ribonuclease H-like domain-containing protein</fullName>
    </submittedName>
</protein>
<evidence type="ECO:0000259" key="1">
    <source>
        <dbReference type="Pfam" id="PF13482"/>
    </source>
</evidence>
<gene>
    <name evidence="2" type="ORF">HW270_04680</name>
</gene>
<reference evidence="2 3" key="1">
    <citation type="submission" date="2020-06" db="EMBL/GenBank/DDBJ databases">
        <title>Mogibacterium timidum strain W9173 genomic sequence.</title>
        <authorList>
            <person name="Wade W.G."/>
            <person name="Johnston C.D."/>
            <person name="Chen T."/>
            <person name="Dewhirst F.E."/>
        </authorList>
    </citation>
    <scope>NUCLEOTIDE SEQUENCE [LARGE SCALE GENOMIC DNA]</scope>
    <source>
        <strain evidence="2 3">W9173</strain>
    </source>
</reference>
<proteinExistence type="predicted"/>
<dbReference type="RefSeq" id="WP_178978480.1">
    <property type="nucleotide sequence ID" value="NZ_JABXYR010000001.1"/>
</dbReference>
<comment type="caution">
    <text evidence="2">The sequence shown here is derived from an EMBL/GenBank/DDBJ whole genome shotgun (WGS) entry which is preliminary data.</text>
</comment>
<dbReference type="Gene3D" id="3.30.420.10">
    <property type="entry name" value="Ribonuclease H-like superfamily/Ribonuclease H"/>
    <property type="match status" value="1"/>
</dbReference>
<accession>A0A7Y9B0R1</accession>
<dbReference type="EMBL" id="JABXYR010000001">
    <property type="protein sequence ID" value="NWO23373.1"/>
    <property type="molecule type" value="Genomic_DNA"/>
</dbReference>
<dbReference type="SUPFAM" id="SSF53098">
    <property type="entry name" value="Ribonuclease H-like"/>
    <property type="match status" value="1"/>
</dbReference>
<dbReference type="Proteomes" id="UP000526307">
    <property type="component" value="Unassembled WGS sequence"/>
</dbReference>
<organism evidence="2 3">
    <name type="scientific">Mogibacterium timidum</name>
    <dbReference type="NCBI Taxonomy" id="35519"/>
    <lineage>
        <taxon>Bacteria</taxon>
        <taxon>Bacillati</taxon>
        <taxon>Bacillota</taxon>
        <taxon>Clostridia</taxon>
        <taxon>Peptostreptococcales</taxon>
        <taxon>Anaerovoracaceae</taxon>
        <taxon>Mogibacterium</taxon>
    </lineage>
</organism>
<evidence type="ECO:0000313" key="2">
    <source>
        <dbReference type="EMBL" id="NWO23373.1"/>
    </source>
</evidence>
<dbReference type="GO" id="GO:0003676">
    <property type="term" value="F:nucleic acid binding"/>
    <property type="evidence" value="ECO:0007669"/>
    <property type="project" value="InterPro"/>
</dbReference>
<name>A0A7Y9B0R1_9FIRM</name>
<dbReference type="InterPro" id="IPR036397">
    <property type="entry name" value="RNaseH_sf"/>
</dbReference>
<sequence length="383" mass="42958">MKKFTRTYTSPLYHGEIFDMYHGDLKPCIFDIETTGLSAQRGNKIILTACMTADGKGSKITQFLAETPYEEDRVLMSTMEFLCEEGVDYLITYNGAAFDIPFVKQRLELLHLPYILNMYEYDLYNFIRSNTNLKSEIGSISQKNVEAYFGIGTNRKDVISGRESVKLFSEYAVNQDSVIEKIILTHNREDVLQLNHLVNIVGQDNFAGVLGNRDCQDSLADVLKDRDCQNLDRALAQTGAGLPSADGELTARPRLAAGCLTVTGRQLRAPHKLSDSAEYAINANIFPDTADSISAEFIKDNSSYQIKIPLESHEKSQFIDIKNILATAEASGDNAQHKYAGLLRLSDNLINDYLLLVDNGQELNREINLLSILISTQIYKRVR</sequence>
<dbReference type="PANTHER" id="PTHR38462:SF1">
    <property type="entry name" value="YPRB RIBONUCLEASE H-LIKE DOMAIN-CONTAINING PROTEIN"/>
    <property type="match status" value="1"/>
</dbReference>
<dbReference type="PANTHER" id="PTHR38462">
    <property type="entry name" value="EXONUCLEASE-LIKE PROTEIN"/>
    <property type="match status" value="1"/>
</dbReference>
<dbReference type="InterPro" id="IPR038720">
    <property type="entry name" value="YprB_RNase_H-like_dom"/>
</dbReference>
<dbReference type="Pfam" id="PF13482">
    <property type="entry name" value="RNase_H_2"/>
    <property type="match status" value="1"/>
</dbReference>
<keyword evidence="3" id="KW-1185">Reference proteome</keyword>
<feature type="domain" description="YprB ribonuclease H-like" evidence="1">
    <location>
        <begin position="28"/>
        <end position="199"/>
    </location>
</feature>
<evidence type="ECO:0000313" key="3">
    <source>
        <dbReference type="Proteomes" id="UP000526307"/>
    </source>
</evidence>
<dbReference type="InterPro" id="IPR012337">
    <property type="entry name" value="RNaseH-like_sf"/>
</dbReference>
<dbReference type="AlphaFoldDB" id="A0A7Y9B0R1"/>